<comment type="caution">
    <text evidence="1">The sequence shown here is derived from an EMBL/GenBank/DDBJ whole genome shotgun (WGS) entry which is preliminary data.</text>
</comment>
<gene>
    <name evidence="1" type="ORF">FKY71_19145</name>
</gene>
<sequence>MPDKPIKVSRARLARMTGKSPQAISQWIADGLPHDGGGRGKRIVIDLDQALPWLIDNRGAPPGSERERLAKEQADRLALANAQTRRELIRAEHVSWFLGEALGQLKQQVLGIPGRLATQLASVDDPAMCRSLLMNESTRILASYKDALDEVMEVEQCDQS</sequence>
<dbReference type="InterPro" id="IPR036388">
    <property type="entry name" value="WH-like_DNA-bd_sf"/>
</dbReference>
<evidence type="ECO:0008006" key="3">
    <source>
        <dbReference type="Google" id="ProtNLM"/>
    </source>
</evidence>
<dbReference type="EMBL" id="VIFK01000568">
    <property type="protein sequence ID" value="TQE92777.1"/>
    <property type="molecule type" value="Genomic_DNA"/>
</dbReference>
<name>A0A540V7P3_9GAMM</name>
<proteinExistence type="predicted"/>
<dbReference type="AlphaFoldDB" id="A0A540V7P3"/>
<dbReference type="Gene3D" id="1.10.10.10">
    <property type="entry name" value="Winged helix-like DNA-binding domain superfamily/Winged helix DNA-binding domain"/>
    <property type="match status" value="1"/>
</dbReference>
<reference evidence="1 2" key="1">
    <citation type="submission" date="2019-06" db="EMBL/GenBank/DDBJ databases">
        <title>Metagenome assembled Genome of Spiribacter salinus SL48-SHIP from the microbial mat of Salt Lake 48 (Novosibirsk region, Russia).</title>
        <authorList>
            <person name="Shipova A."/>
            <person name="Rozanov A.S."/>
            <person name="Bryanskaya A.V."/>
            <person name="Peltek S.E."/>
        </authorList>
    </citation>
    <scope>NUCLEOTIDE SEQUENCE [LARGE SCALE GENOMIC DNA]</scope>
    <source>
        <strain evidence="1">SL48-SHIP-2</strain>
    </source>
</reference>
<accession>A0A540V7P3</accession>
<organism evidence="1 2">
    <name type="scientific">Spiribacter salinus</name>
    <dbReference type="NCBI Taxonomy" id="1335746"/>
    <lineage>
        <taxon>Bacteria</taxon>
        <taxon>Pseudomonadati</taxon>
        <taxon>Pseudomonadota</taxon>
        <taxon>Gammaproteobacteria</taxon>
        <taxon>Chromatiales</taxon>
        <taxon>Ectothiorhodospiraceae</taxon>
        <taxon>Spiribacter</taxon>
    </lineage>
</organism>
<dbReference type="Proteomes" id="UP000315400">
    <property type="component" value="Unassembled WGS sequence"/>
</dbReference>
<evidence type="ECO:0000313" key="1">
    <source>
        <dbReference type="EMBL" id="TQE92777.1"/>
    </source>
</evidence>
<protein>
    <recommendedName>
        <fullName evidence="3">Terminase small subunit</fullName>
    </recommendedName>
</protein>
<evidence type="ECO:0000313" key="2">
    <source>
        <dbReference type="Proteomes" id="UP000315400"/>
    </source>
</evidence>